<accession>A0A0C9WW19</accession>
<sequence length="58" mass="6781">SRNLHDWIQTELRHSLTMRGCAACPSFFYHFLRFIIDGQKVIRSAPLSKIIGQCERCE</sequence>
<evidence type="ECO:0000313" key="1">
    <source>
        <dbReference type="EMBL" id="KIJ96770.1"/>
    </source>
</evidence>
<name>A0A0C9WW19_9AGAR</name>
<reference evidence="2" key="2">
    <citation type="submission" date="2015-01" db="EMBL/GenBank/DDBJ databases">
        <title>Evolutionary Origins and Diversification of the Mycorrhizal Mutualists.</title>
        <authorList>
            <consortium name="DOE Joint Genome Institute"/>
            <consortium name="Mycorrhizal Genomics Consortium"/>
            <person name="Kohler A."/>
            <person name="Kuo A."/>
            <person name="Nagy L.G."/>
            <person name="Floudas D."/>
            <person name="Copeland A."/>
            <person name="Barry K.W."/>
            <person name="Cichocki N."/>
            <person name="Veneault-Fourrey C."/>
            <person name="LaButti K."/>
            <person name="Lindquist E.A."/>
            <person name="Lipzen A."/>
            <person name="Lundell T."/>
            <person name="Morin E."/>
            <person name="Murat C."/>
            <person name="Riley R."/>
            <person name="Ohm R."/>
            <person name="Sun H."/>
            <person name="Tunlid A."/>
            <person name="Henrissat B."/>
            <person name="Grigoriev I.V."/>
            <person name="Hibbett D.S."/>
            <person name="Martin F."/>
        </authorList>
    </citation>
    <scope>NUCLEOTIDE SEQUENCE [LARGE SCALE GENOMIC DNA]</scope>
    <source>
        <strain evidence="2">LaAM-08-1</strain>
    </source>
</reference>
<reference evidence="1 2" key="1">
    <citation type="submission" date="2014-04" db="EMBL/GenBank/DDBJ databases">
        <authorList>
            <consortium name="DOE Joint Genome Institute"/>
            <person name="Kuo A."/>
            <person name="Kohler A."/>
            <person name="Nagy L.G."/>
            <person name="Floudas D."/>
            <person name="Copeland A."/>
            <person name="Barry K.W."/>
            <person name="Cichocki N."/>
            <person name="Veneault-Fourrey C."/>
            <person name="LaButti K."/>
            <person name="Lindquist E.A."/>
            <person name="Lipzen A."/>
            <person name="Lundell T."/>
            <person name="Morin E."/>
            <person name="Murat C."/>
            <person name="Sun H."/>
            <person name="Tunlid A."/>
            <person name="Henrissat B."/>
            <person name="Grigoriev I.V."/>
            <person name="Hibbett D.S."/>
            <person name="Martin F."/>
            <person name="Nordberg H.P."/>
            <person name="Cantor M.N."/>
            <person name="Hua S.X."/>
        </authorList>
    </citation>
    <scope>NUCLEOTIDE SEQUENCE [LARGE SCALE GENOMIC DNA]</scope>
    <source>
        <strain evidence="1 2">LaAM-08-1</strain>
    </source>
</reference>
<organism evidence="1 2">
    <name type="scientific">Laccaria amethystina LaAM-08-1</name>
    <dbReference type="NCBI Taxonomy" id="1095629"/>
    <lineage>
        <taxon>Eukaryota</taxon>
        <taxon>Fungi</taxon>
        <taxon>Dikarya</taxon>
        <taxon>Basidiomycota</taxon>
        <taxon>Agaricomycotina</taxon>
        <taxon>Agaricomycetes</taxon>
        <taxon>Agaricomycetidae</taxon>
        <taxon>Agaricales</taxon>
        <taxon>Agaricineae</taxon>
        <taxon>Hydnangiaceae</taxon>
        <taxon>Laccaria</taxon>
    </lineage>
</organism>
<protein>
    <submittedName>
        <fullName evidence="1">Uncharacterized protein</fullName>
    </submittedName>
</protein>
<dbReference type="AlphaFoldDB" id="A0A0C9WW19"/>
<proteinExistence type="predicted"/>
<dbReference type="HOGENOM" id="CLU_2984517_0_0_1"/>
<dbReference type="EMBL" id="KN838711">
    <property type="protein sequence ID" value="KIJ96770.1"/>
    <property type="molecule type" value="Genomic_DNA"/>
</dbReference>
<evidence type="ECO:0000313" key="2">
    <source>
        <dbReference type="Proteomes" id="UP000054477"/>
    </source>
</evidence>
<feature type="non-terminal residue" evidence="1">
    <location>
        <position position="1"/>
    </location>
</feature>
<gene>
    <name evidence="1" type="ORF">K443DRAFT_273700</name>
</gene>
<keyword evidence="2" id="KW-1185">Reference proteome</keyword>
<dbReference type="Proteomes" id="UP000054477">
    <property type="component" value="Unassembled WGS sequence"/>
</dbReference>